<comment type="caution">
    <text evidence="2">The sequence shown here is derived from an EMBL/GenBank/DDBJ whole genome shotgun (WGS) entry which is preliminary data.</text>
</comment>
<proteinExistence type="predicted"/>
<gene>
    <name evidence="2" type="ORF">ELG94_12030</name>
</gene>
<name>A0AAE8QCF8_9HYPH</name>
<dbReference type="Pfam" id="PF08937">
    <property type="entry name" value="ThsB_TIR"/>
    <property type="match status" value="1"/>
</dbReference>
<dbReference type="InterPro" id="IPR015032">
    <property type="entry name" value="ThsB__TIR-like_domain"/>
</dbReference>
<dbReference type="RefSeq" id="WP_130821960.1">
    <property type="nucleotide sequence ID" value="NZ_SIKX01000001.1"/>
</dbReference>
<dbReference type="Proteomes" id="UP000291892">
    <property type="component" value="Unassembled WGS sequence"/>
</dbReference>
<sequence length="162" mass="18166">MAGRRHVFISHHHADDEHVDKLSNMLSRQGYEIRNSSIRAKPSNQARLDRGKVKDETIRRLLRRKMSWASTVIVLIGKQTHTRPWVNWEIQKANQLGKRIVGVFARGASDADIPPAFDKYGSALVNWNSNSVMDAIEGKDNPFESAGGGQRAPVFATTTSRC</sequence>
<evidence type="ECO:0000313" key="3">
    <source>
        <dbReference type="Proteomes" id="UP000291892"/>
    </source>
</evidence>
<dbReference type="InterPro" id="IPR036490">
    <property type="entry name" value="ThsB_TIR-like_sf"/>
</dbReference>
<evidence type="ECO:0000259" key="1">
    <source>
        <dbReference type="Pfam" id="PF08937"/>
    </source>
</evidence>
<reference evidence="2 3" key="1">
    <citation type="submission" date="2019-02" db="EMBL/GenBank/DDBJ databases">
        <title>The genomic architecture of introgression among sibling species of bacteria.</title>
        <authorList>
            <person name="Cavassim M.I.A."/>
            <person name="Moeskjaer S."/>
            <person name="Moslemi C."/>
            <person name="Fields B."/>
            <person name="Bachmann A."/>
            <person name="Vilhjalmsson B."/>
            <person name="Schierup M.H."/>
            <person name="Young J.P.W."/>
            <person name="Andersen S.U."/>
        </authorList>
    </citation>
    <scope>NUCLEOTIDE SEQUENCE [LARGE SCALE GENOMIC DNA]</scope>
    <source>
        <strain evidence="2 3">SM42</strain>
    </source>
</reference>
<dbReference type="SUPFAM" id="SSF52206">
    <property type="entry name" value="Hypothetical protein MTH538"/>
    <property type="match status" value="1"/>
</dbReference>
<dbReference type="Gene3D" id="3.40.50.9200">
    <property type="entry name" value="Hypothetical protein MTH538"/>
    <property type="match status" value="1"/>
</dbReference>
<feature type="domain" description="Thoeris protein ThsB TIR-like" evidence="1">
    <location>
        <begin position="8"/>
        <end position="107"/>
    </location>
</feature>
<evidence type="ECO:0000313" key="2">
    <source>
        <dbReference type="EMBL" id="TBF18988.1"/>
    </source>
</evidence>
<dbReference type="EMBL" id="SIKX01000001">
    <property type="protein sequence ID" value="TBF18988.1"/>
    <property type="molecule type" value="Genomic_DNA"/>
</dbReference>
<protein>
    <submittedName>
        <fullName evidence="2">TIR domain-containing protein</fullName>
    </submittedName>
</protein>
<dbReference type="AlphaFoldDB" id="A0AAE8QCF8"/>
<accession>A0AAE8QCF8</accession>
<organism evidence="2 3">
    <name type="scientific">Rhizobium ruizarguesonis</name>
    <dbReference type="NCBI Taxonomy" id="2081791"/>
    <lineage>
        <taxon>Bacteria</taxon>
        <taxon>Pseudomonadati</taxon>
        <taxon>Pseudomonadota</taxon>
        <taxon>Alphaproteobacteria</taxon>
        <taxon>Hyphomicrobiales</taxon>
        <taxon>Rhizobiaceae</taxon>
        <taxon>Rhizobium/Agrobacterium group</taxon>
        <taxon>Rhizobium</taxon>
    </lineage>
</organism>